<dbReference type="InterPro" id="IPR053921">
    <property type="entry name" value="MKRN2OS-like_C"/>
</dbReference>
<feature type="domain" description="MKRN2 opposite strand protein-like C-terminal" evidence="1">
    <location>
        <begin position="42"/>
        <end position="126"/>
    </location>
</feature>
<gene>
    <name evidence="3" type="ORF">PYX00_006204</name>
</gene>
<feature type="domain" description="MKRN2 opposite strand protein-like N-terminal" evidence="2">
    <location>
        <begin position="5"/>
        <end position="33"/>
    </location>
</feature>
<dbReference type="AlphaFoldDB" id="A0AAW2HWD6"/>
<evidence type="ECO:0000259" key="1">
    <source>
        <dbReference type="Pfam" id="PF16044"/>
    </source>
</evidence>
<dbReference type="EMBL" id="JARGDH010000003">
    <property type="protein sequence ID" value="KAL0273565.1"/>
    <property type="molecule type" value="Genomic_DNA"/>
</dbReference>
<comment type="caution">
    <text evidence="3">The sequence shown here is derived from an EMBL/GenBank/DDBJ whole genome shotgun (WGS) entry which is preliminary data.</text>
</comment>
<evidence type="ECO:0008006" key="4">
    <source>
        <dbReference type="Google" id="ProtNLM"/>
    </source>
</evidence>
<evidence type="ECO:0000259" key="2">
    <source>
        <dbReference type="Pfam" id="PF22795"/>
    </source>
</evidence>
<dbReference type="InterPro" id="IPR053922">
    <property type="entry name" value="MKRN2OS-like_N"/>
</dbReference>
<reference evidence="3" key="1">
    <citation type="journal article" date="2024" name="Gigascience">
        <title>Chromosome-level genome of the poultry shaft louse Menopon gallinae provides insight into the host-switching and adaptive evolution of parasitic lice.</title>
        <authorList>
            <person name="Xu Y."/>
            <person name="Ma L."/>
            <person name="Liu S."/>
            <person name="Liang Y."/>
            <person name="Liu Q."/>
            <person name="He Z."/>
            <person name="Tian L."/>
            <person name="Duan Y."/>
            <person name="Cai W."/>
            <person name="Li H."/>
            <person name="Song F."/>
        </authorList>
    </citation>
    <scope>NUCLEOTIDE SEQUENCE</scope>
    <source>
        <strain evidence="3">Cailab_2023a</strain>
    </source>
</reference>
<accession>A0AAW2HWD6</accession>
<protein>
    <recommendedName>
        <fullName evidence="4">MKRN2 opposite strand protein</fullName>
    </recommendedName>
</protein>
<sequence length="126" mass="14409">MNTDPGILCFQHCDKKVFCFELPHECPICHTDLSEAQFKLLPIRIPYPFVRAVQHPCSILIKPTAGDFLNDYFNSVDLHIGVTDSSGAVVEYDKRGLQRHKNNSWNQCLVLDGMDESWADQWDEAL</sequence>
<name>A0AAW2HWD6_9NEOP</name>
<dbReference type="Pfam" id="PF16044">
    <property type="entry name" value="DUF4796_C"/>
    <property type="match status" value="1"/>
</dbReference>
<dbReference type="PANTHER" id="PTHR33963">
    <property type="entry name" value="MKRN2 OPPOSITE STRAND PROTEIN"/>
    <property type="match status" value="1"/>
</dbReference>
<dbReference type="Pfam" id="PF22795">
    <property type="entry name" value="DUF4796_N"/>
    <property type="match status" value="1"/>
</dbReference>
<evidence type="ECO:0000313" key="3">
    <source>
        <dbReference type="EMBL" id="KAL0273565.1"/>
    </source>
</evidence>
<proteinExistence type="predicted"/>
<organism evidence="3">
    <name type="scientific">Menopon gallinae</name>
    <name type="common">poultry shaft louse</name>
    <dbReference type="NCBI Taxonomy" id="328185"/>
    <lineage>
        <taxon>Eukaryota</taxon>
        <taxon>Metazoa</taxon>
        <taxon>Ecdysozoa</taxon>
        <taxon>Arthropoda</taxon>
        <taxon>Hexapoda</taxon>
        <taxon>Insecta</taxon>
        <taxon>Pterygota</taxon>
        <taxon>Neoptera</taxon>
        <taxon>Paraneoptera</taxon>
        <taxon>Psocodea</taxon>
        <taxon>Troctomorpha</taxon>
        <taxon>Phthiraptera</taxon>
        <taxon>Amblycera</taxon>
        <taxon>Menoponidae</taxon>
        <taxon>Menopon</taxon>
    </lineage>
</organism>
<dbReference type="PANTHER" id="PTHR33963:SF2">
    <property type="entry name" value="MKRN2 OPPOSITE STRAND PROTEIN"/>
    <property type="match status" value="1"/>
</dbReference>
<dbReference type="InterPro" id="IPR032016">
    <property type="entry name" value="MKRN2OS-like"/>
</dbReference>